<dbReference type="InterPro" id="IPR012310">
    <property type="entry name" value="DNA_ligase_ATP-dep_cent"/>
</dbReference>
<comment type="caution">
    <text evidence="25">The sequence shown here is derived from an EMBL/GenBank/DDBJ whole genome shotgun (WGS) entry which is preliminary data.</text>
</comment>
<dbReference type="EC" id="6.5.1.1" evidence="2"/>
<keyword evidence="9" id="KW-0227">DNA damage</keyword>
<evidence type="ECO:0000313" key="26">
    <source>
        <dbReference type="Proteomes" id="UP000698222"/>
    </source>
</evidence>
<feature type="compositionally biased region" description="Basic and acidic residues" evidence="23">
    <location>
        <begin position="331"/>
        <end position="350"/>
    </location>
</feature>
<dbReference type="Gene3D" id="3.30.1490.70">
    <property type="match status" value="1"/>
</dbReference>
<dbReference type="CDD" id="cd07906">
    <property type="entry name" value="Adenylation_DNA_ligase_LigD_LigC"/>
    <property type="match status" value="1"/>
</dbReference>
<evidence type="ECO:0000256" key="7">
    <source>
        <dbReference type="ARBA" id="ARBA00022723"/>
    </source>
</evidence>
<keyword evidence="11" id="KW-0269">Exonuclease</keyword>
<evidence type="ECO:0000256" key="23">
    <source>
        <dbReference type="SAM" id="MobiDB-lite"/>
    </source>
</evidence>
<keyword evidence="10" id="KW-0378">Hydrolase</keyword>
<dbReference type="InterPro" id="IPR012309">
    <property type="entry name" value="DNA_ligase_ATP-dep_C"/>
</dbReference>
<dbReference type="Gene3D" id="3.90.920.10">
    <property type="entry name" value="DNA primase, PRIM domain"/>
    <property type="match status" value="1"/>
</dbReference>
<evidence type="ECO:0000256" key="18">
    <source>
        <dbReference type="ARBA" id="ARBA00023268"/>
    </source>
</evidence>
<evidence type="ECO:0000256" key="14">
    <source>
        <dbReference type="ARBA" id="ARBA00023125"/>
    </source>
</evidence>
<evidence type="ECO:0000256" key="20">
    <source>
        <dbReference type="ARBA" id="ARBA00034003"/>
    </source>
</evidence>
<accession>A0ABS4YRA7</accession>
<feature type="domain" description="ATP-dependent DNA ligase family profile" evidence="24">
    <location>
        <begin position="666"/>
        <end position="789"/>
    </location>
</feature>
<evidence type="ECO:0000256" key="17">
    <source>
        <dbReference type="ARBA" id="ARBA00023211"/>
    </source>
</evidence>
<dbReference type="NCBIfam" id="TIGR02778">
    <property type="entry name" value="ligD_pol"/>
    <property type="match status" value="1"/>
</dbReference>
<dbReference type="NCBIfam" id="TIGR02779">
    <property type="entry name" value="NHEJ_ligase_lig"/>
    <property type="match status" value="1"/>
</dbReference>
<dbReference type="SUPFAM" id="SSF50249">
    <property type="entry name" value="Nucleic acid-binding proteins"/>
    <property type="match status" value="1"/>
</dbReference>
<dbReference type="PROSITE" id="PS00697">
    <property type="entry name" value="DNA_LIGASE_A1"/>
    <property type="match status" value="1"/>
</dbReference>
<feature type="region of interest" description="Disordered" evidence="23">
    <location>
        <begin position="511"/>
        <end position="557"/>
    </location>
</feature>
<dbReference type="SUPFAM" id="SSF56091">
    <property type="entry name" value="DNA ligase/mRNA capping enzyme, catalytic domain"/>
    <property type="match status" value="1"/>
</dbReference>
<dbReference type="Gene3D" id="3.30.470.30">
    <property type="entry name" value="DNA ligase/mRNA capping enzyme"/>
    <property type="match status" value="1"/>
</dbReference>
<reference evidence="25 26" key="1">
    <citation type="submission" date="2021-03" db="EMBL/GenBank/DDBJ databases">
        <title>Sequencing the genomes of 1000 actinobacteria strains.</title>
        <authorList>
            <person name="Klenk H.-P."/>
        </authorList>
    </citation>
    <scope>NUCLEOTIDE SEQUENCE [LARGE SCALE GENOMIC DNA]</scope>
    <source>
        <strain evidence="25 26">DSM 14564</strain>
    </source>
</reference>
<evidence type="ECO:0000256" key="2">
    <source>
        <dbReference type="ARBA" id="ARBA00012727"/>
    </source>
</evidence>
<name>A0ABS4YRA7_9MICO</name>
<dbReference type="InterPro" id="IPR033649">
    <property type="entry name" value="MtLigD_Pol-like"/>
</dbReference>
<dbReference type="InterPro" id="IPR014144">
    <property type="entry name" value="LigD_PE_domain"/>
</dbReference>
<dbReference type="Pfam" id="PF13298">
    <property type="entry name" value="LigD_N"/>
    <property type="match status" value="1"/>
</dbReference>
<organism evidence="25 26">
    <name type="scientific">Brachybacterium fresconis</name>
    <dbReference type="NCBI Taxonomy" id="173363"/>
    <lineage>
        <taxon>Bacteria</taxon>
        <taxon>Bacillati</taxon>
        <taxon>Actinomycetota</taxon>
        <taxon>Actinomycetes</taxon>
        <taxon>Micrococcales</taxon>
        <taxon>Dermabacteraceae</taxon>
        <taxon>Brachybacterium</taxon>
    </lineage>
</organism>
<keyword evidence="18" id="KW-0511">Multifunctional enzyme</keyword>
<evidence type="ECO:0000256" key="10">
    <source>
        <dbReference type="ARBA" id="ARBA00022801"/>
    </source>
</evidence>
<evidence type="ECO:0000313" key="25">
    <source>
        <dbReference type="EMBL" id="MBP2410473.1"/>
    </source>
</evidence>
<feature type="compositionally biased region" description="Basic and acidic residues" evidence="23">
    <location>
        <begin position="511"/>
        <end position="530"/>
    </location>
</feature>
<keyword evidence="15" id="KW-0233">DNA recombination</keyword>
<comment type="cofactor">
    <cofactor evidence="1">
        <name>Mn(2+)</name>
        <dbReference type="ChEBI" id="CHEBI:29035"/>
    </cofactor>
</comment>
<dbReference type="GO" id="GO:0003910">
    <property type="term" value="F:DNA ligase (ATP) activity"/>
    <property type="evidence" value="ECO:0007669"/>
    <property type="project" value="UniProtKB-EC"/>
</dbReference>
<evidence type="ECO:0000256" key="5">
    <source>
        <dbReference type="ARBA" id="ARBA00022695"/>
    </source>
</evidence>
<evidence type="ECO:0000256" key="16">
    <source>
        <dbReference type="ARBA" id="ARBA00023204"/>
    </source>
</evidence>
<keyword evidence="6" id="KW-0540">Nuclease</keyword>
<dbReference type="InterPro" id="IPR016059">
    <property type="entry name" value="DNA_ligase_ATP-dep_CS"/>
</dbReference>
<dbReference type="Pfam" id="PF01068">
    <property type="entry name" value="DNA_ligase_A_M"/>
    <property type="match status" value="1"/>
</dbReference>
<evidence type="ECO:0000256" key="15">
    <source>
        <dbReference type="ARBA" id="ARBA00023172"/>
    </source>
</evidence>
<evidence type="ECO:0000256" key="8">
    <source>
        <dbReference type="ARBA" id="ARBA00022741"/>
    </source>
</evidence>
<feature type="compositionally biased region" description="Low complexity" evidence="23">
    <location>
        <begin position="539"/>
        <end position="551"/>
    </location>
</feature>
<evidence type="ECO:0000256" key="19">
    <source>
        <dbReference type="ARBA" id="ARBA00029943"/>
    </source>
</evidence>
<keyword evidence="8" id="KW-0547">Nucleotide-binding</keyword>
<evidence type="ECO:0000256" key="3">
    <source>
        <dbReference type="ARBA" id="ARBA00022598"/>
    </source>
</evidence>
<keyword evidence="16" id="KW-0234">DNA repair</keyword>
<dbReference type="PROSITE" id="PS50160">
    <property type="entry name" value="DNA_LIGASE_A3"/>
    <property type="match status" value="1"/>
</dbReference>
<dbReference type="PANTHER" id="PTHR42705:SF2">
    <property type="entry name" value="BIFUNCTIONAL NON-HOMOLOGOUS END JOINING PROTEIN LIGD"/>
    <property type="match status" value="1"/>
</dbReference>
<comment type="catalytic activity">
    <reaction evidence="20">
        <text>ATP + (deoxyribonucleotide)n-3'-hydroxyl + 5'-phospho-(deoxyribonucleotide)m = (deoxyribonucleotide)n+m + AMP + diphosphate.</text>
        <dbReference type="EC" id="6.5.1.1"/>
    </reaction>
</comment>
<proteinExistence type="inferred from homology"/>
<dbReference type="CDD" id="cd07971">
    <property type="entry name" value="OBF_DNA_ligase_LigD"/>
    <property type="match status" value="1"/>
</dbReference>
<evidence type="ECO:0000256" key="22">
    <source>
        <dbReference type="ARBA" id="ARBA00049990"/>
    </source>
</evidence>
<dbReference type="Proteomes" id="UP000698222">
    <property type="component" value="Unassembled WGS sequence"/>
</dbReference>
<evidence type="ECO:0000259" key="24">
    <source>
        <dbReference type="PROSITE" id="PS50160"/>
    </source>
</evidence>
<keyword evidence="12" id="KW-0067">ATP-binding</keyword>
<gene>
    <name evidence="25" type="ORF">JOF44_003376</name>
</gene>
<sequence>MATGEHKVEVDGHTLKLSNLEKVFYPSTGTTKGEVIDYYRRIAPVMIPQATRRPATRKRWVDGVSTETKPGTVFFRKDLEDHAPDWVPRADIEHSDGTSTYPLVDETAVLVWLAQLAALEMHTPQWRFDDGGGETNPDRLVLDLDPGDGAGLADCARVAQWCREILTDMDLESYPVTSGSKGIHLYAPLDGTSTADEVDEVAHELARALEQDHPDQVVSDMKKSLRAGKVLVDWSQNNGHKTTVSPYSLRGRLRPTVAAPRTWEEIEDPDLAHLEYEQVLERIEDGQDPIAPLGADPSSSSGRSGSSGASDSSGSTSRSGSGDQEQGVSADRARDRLEVYRSKRDPEKTPEPVPEPDGPAAQDAREALDARAPMFVIQEHHASSLHWDVRLEHDGVLVSWAVPKGPPLEVDVNRLAVQTEDHPLDYGTFEGTIPRDEYGGGDVTIWDTGTIEIEKWREGEEVIAVCHGREDGGLGGEPRRYAFLHTGGMGGKQKSAAAKEKAASNWLLHLMKDQPDKKDQPDMKDQPDREAGEEESEHSSAAGKAAPTASAPREMGEPITPMLATLGSRDDIRDQHEWAFEMKWDGVRVIATVTSDAVRLTSRGGKDMTATFPELAELAEAVDPDVLAAGETVLDGEIVALDGKDRPSFSRLQQRLGLTRERDVERARKDVAAHVMVFDLLVRGGDSLLRTPYRQRREALFETVSASEHVQLPHADHGDVDHAVELSQRLQLEGVMAKKEQSTYRPGKRARTWIKLKNARHQEVVVIGWRRGKGERSGTLGSLLLAVPDGDGTLRYAGRVGTGFSEQDLEDIARTLRSRSRRTPPVDDVPRADSRDAEWVRADLVGEVQHTERTDDGRLRHPVWRGWRRDKTADEVRWED</sequence>
<dbReference type="Gene3D" id="2.40.50.140">
    <property type="entry name" value="Nucleic acid-binding proteins"/>
    <property type="match status" value="1"/>
</dbReference>
<dbReference type="CDD" id="cd04863">
    <property type="entry name" value="MtLigD_Pol_like"/>
    <property type="match status" value="1"/>
</dbReference>
<evidence type="ECO:0000256" key="12">
    <source>
        <dbReference type="ARBA" id="ARBA00022840"/>
    </source>
</evidence>
<keyword evidence="26" id="KW-1185">Reference proteome</keyword>
<evidence type="ECO:0000256" key="9">
    <source>
        <dbReference type="ARBA" id="ARBA00022763"/>
    </source>
</evidence>
<keyword evidence="13" id="KW-0239">DNA-directed DNA polymerase</keyword>
<keyword evidence="7" id="KW-0479">Metal-binding</keyword>
<keyword evidence="14" id="KW-0238">DNA-binding</keyword>
<keyword evidence="17" id="KW-0464">Manganese</keyword>
<evidence type="ECO:0000256" key="6">
    <source>
        <dbReference type="ARBA" id="ARBA00022722"/>
    </source>
</evidence>
<feature type="compositionally biased region" description="Low complexity" evidence="23">
    <location>
        <begin position="294"/>
        <end position="322"/>
    </location>
</feature>
<dbReference type="NCBIfam" id="NF007210">
    <property type="entry name" value="PRK09632.1"/>
    <property type="match status" value="1"/>
</dbReference>
<feature type="region of interest" description="Disordered" evidence="23">
    <location>
        <begin position="287"/>
        <end position="363"/>
    </location>
</feature>
<evidence type="ECO:0000256" key="13">
    <source>
        <dbReference type="ARBA" id="ARBA00022932"/>
    </source>
</evidence>
<evidence type="ECO:0000256" key="21">
    <source>
        <dbReference type="ARBA" id="ARBA00049981"/>
    </source>
</evidence>
<comment type="similarity">
    <text evidence="22">In the N-terminal section; belongs to the LigD polymerase family.</text>
</comment>
<protein>
    <recommendedName>
        <fullName evidence="2">DNA ligase (ATP)</fullName>
        <ecNumber evidence="2">6.5.1.1</ecNumber>
    </recommendedName>
    <alternativeName>
        <fullName evidence="19">NHEJ DNA polymerase</fullName>
    </alternativeName>
</protein>
<comment type="similarity">
    <text evidence="21">In the C-terminal section; belongs to the ATP-dependent DNA ligase family.</text>
</comment>
<dbReference type="InterPro" id="IPR014145">
    <property type="entry name" value="LigD_pol_dom"/>
</dbReference>
<evidence type="ECO:0000256" key="11">
    <source>
        <dbReference type="ARBA" id="ARBA00022839"/>
    </source>
</evidence>
<keyword evidence="3 25" id="KW-0436">Ligase</keyword>
<dbReference type="EMBL" id="JAGIOC010000001">
    <property type="protein sequence ID" value="MBP2410473.1"/>
    <property type="molecule type" value="Genomic_DNA"/>
</dbReference>
<keyword evidence="5" id="KW-0548">Nucleotidyltransferase</keyword>
<dbReference type="PANTHER" id="PTHR42705">
    <property type="entry name" value="BIFUNCTIONAL NON-HOMOLOGOUS END JOINING PROTEIN LIGD"/>
    <property type="match status" value="1"/>
</dbReference>
<dbReference type="InterPro" id="IPR012340">
    <property type="entry name" value="NA-bd_OB-fold"/>
</dbReference>
<evidence type="ECO:0000256" key="4">
    <source>
        <dbReference type="ARBA" id="ARBA00022679"/>
    </source>
</evidence>
<dbReference type="Pfam" id="PF21686">
    <property type="entry name" value="LigD_Prim-Pol"/>
    <property type="match status" value="1"/>
</dbReference>
<evidence type="ECO:0000256" key="1">
    <source>
        <dbReference type="ARBA" id="ARBA00001936"/>
    </source>
</evidence>
<dbReference type="InterPro" id="IPR014146">
    <property type="entry name" value="LigD_ligase_dom"/>
</dbReference>
<dbReference type="RefSeq" id="WP_209894174.1">
    <property type="nucleotide sequence ID" value="NZ_BAAAJV010000008.1"/>
</dbReference>
<dbReference type="InterPro" id="IPR052171">
    <property type="entry name" value="NHEJ_LigD"/>
</dbReference>
<dbReference type="Pfam" id="PF04679">
    <property type="entry name" value="DNA_ligase_A_C"/>
    <property type="match status" value="1"/>
</dbReference>
<keyword evidence="4" id="KW-0808">Transferase</keyword>